<dbReference type="EMBL" id="LR727932">
    <property type="protein sequence ID" value="VWO99821.1"/>
    <property type="molecule type" value="Genomic_DNA"/>
</dbReference>
<name>A0A5K1K295_9APHY</name>
<proteinExistence type="predicted"/>
<dbReference type="PROSITE" id="PS51257">
    <property type="entry name" value="PROKAR_LIPOPROTEIN"/>
    <property type="match status" value="1"/>
</dbReference>
<feature type="compositionally biased region" description="Low complexity" evidence="1">
    <location>
        <begin position="35"/>
        <end position="53"/>
    </location>
</feature>
<organism evidence="4">
    <name type="scientific">Ganoderma boninense</name>
    <dbReference type="NCBI Taxonomy" id="34458"/>
    <lineage>
        <taxon>Eukaryota</taxon>
        <taxon>Fungi</taxon>
        <taxon>Dikarya</taxon>
        <taxon>Basidiomycota</taxon>
        <taxon>Agaricomycotina</taxon>
        <taxon>Agaricomycetes</taxon>
        <taxon>Polyporales</taxon>
        <taxon>Polyporaceae</taxon>
        <taxon>Ganoderma</taxon>
    </lineage>
</organism>
<protein>
    <submittedName>
        <fullName evidence="4">NOT4p</fullName>
    </submittedName>
</protein>
<evidence type="ECO:0000256" key="2">
    <source>
        <dbReference type="SAM" id="Phobius"/>
    </source>
</evidence>
<keyword evidence="2" id="KW-0472">Membrane</keyword>
<feature type="compositionally biased region" description="Low complexity" evidence="1">
    <location>
        <begin position="164"/>
        <end position="188"/>
    </location>
</feature>
<evidence type="ECO:0000313" key="4">
    <source>
        <dbReference type="EMBL" id="VWO99821.1"/>
    </source>
</evidence>
<evidence type="ECO:0000256" key="3">
    <source>
        <dbReference type="SAM" id="SignalP"/>
    </source>
</evidence>
<feature type="signal peptide" evidence="3">
    <location>
        <begin position="1"/>
        <end position="18"/>
    </location>
</feature>
<sequence>MRITALTLILAAISCALAKHGDKTGEDADDDDVRTSSPTSTSTSTAPSPTPSSLFQFLPPSNTTTCSNTVLQWQSTDISAPLTLTITNERATAGGTPSGAGTPLVSRTLATNVSAAAGQFAWRTVDVPAGAYVAVAFDTARTAGIFVQSPSFFVQDGSDERCLASDSSSSSSAPTATSAAAASSSSGSSSGGTGAGTGAQEKTLSPGVLGGVVASVVVGVLLLILAVTFPHYWKETLIQRRRNRHPGGPYHLF</sequence>
<keyword evidence="2" id="KW-1133">Transmembrane helix</keyword>
<dbReference type="AlphaFoldDB" id="A0A5K1K295"/>
<accession>A0A5K1K295</accession>
<feature type="chain" id="PRO_5023899975" evidence="3">
    <location>
        <begin position="19"/>
        <end position="253"/>
    </location>
</feature>
<gene>
    <name evidence="4" type="primary">Q9P927</name>
</gene>
<evidence type="ECO:0000256" key="1">
    <source>
        <dbReference type="SAM" id="MobiDB-lite"/>
    </source>
</evidence>
<keyword evidence="3" id="KW-0732">Signal</keyword>
<feature type="region of interest" description="Disordered" evidence="1">
    <location>
        <begin position="164"/>
        <end position="199"/>
    </location>
</feature>
<reference evidence="4" key="1">
    <citation type="submission" date="2019-10" db="EMBL/GenBank/DDBJ databases">
        <authorList>
            <person name="Nor Muhammad N."/>
        </authorList>
    </citation>
    <scope>NUCLEOTIDE SEQUENCE</scope>
</reference>
<feature type="region of interest" description="Disordered" evidence="1">
    <location>
        <begin position="22"/>
        <end position="53"/>
    </location>
</feature>
<feature type="transmembrane region" description="Helical" evidence="2">
    <location>
        <begin position="208"/>
        <end position="233"/>
    </location>
</feature>
<keyword evidence="2" id="KW-0812">Transmembrane</keyword>